<dbReference type="InterPro" id="IPR036236">
    <property type="entry name" value="Znf_C2H2_sf"/>
</dbReference>
<gene>
    <name evidence="4" type="ORF">CINCED_3A009567</name>
</gene>
<dbReference type="GO" id="GO:0042799">
    <property type="term" value="F:histone H4K20 methyltransferase activity"/>
    <property type="evidence" value="ECO:0007669"/>
    <property type="project" value="TreeGrafter"/>
</dbReference>
<feature type="domain" description="C2H2-type" evidence="2">
    <location>
        <begin position="345"/>
        <end position="373"/>
    </location>
</feature>
<name>A0A5E4MY83_9HEMI</name>
<feature type="domain" description="C2H2-type" evidence="2">
    <location>
        <begin position="403"/>
        <end position="428"/>
    </location>
</feature>
<organism evidence="4 5">
    <name type="scientific">Cinara cedri</name>
    <dbReference type="NCBI Taxonomy" id="506608"/>
    <lineage>
        <taxon>Eukaryota</taxon>
        <taxon>Metazoa</taxon>
        <taxon>Ecdysozoa</taxon>
        <taxon>Arthropoda</taxon>
        <taxon>Hexapoda</taxon>
        <taxon>Insecta</taxon>
        <taxon>Pterygota</taxon>
        <taxon>Neoptera</taxon>
        <taxon>Paraneoptera</taxon>
        <taxon>Hemiptera</taxon>
        <taxon>Sternorrhyncha</taxon>
        <taxon>Aphidomorpha</taxon>
        <taxon>Aphidoidea</taxon>
        <taxon>Aphididae</taxon>
        <taxon>Lachninae</taxon>
        <taxon>Cinara</taxon>
    </lineage>
</organism>
<protein>
    <submittedName>
        <fullName evidence="4">Zinc finger C2H2-type,Zinc finger, RING/FYVE/PHD-type,SET domain</fullName>
    </submittedName>
</protein>
<proteinExistence type="predicted"/>
<feature type="domain" description="C2H2-type" evidence="2">
    <location>
        <begin position="316"/>
        <end position="343"/>
    </location>
</feature>
<dbReference type="OrthoDB" id="6627536at2759"/>
<dbReference type="InterPro" id="IPR013087">
    <property type="entry name" value="Znf_C2H2_type"/>
</dbReference>
<evidence type="ECO:0000313" key="4">
    <source>
        <dbReference type="EMBL" id="VVC36603.1"/>
    </source>
</evidence>
<evidence type="ECO:0000256" key="1">
    <source>
        <dbReference type="PROSITE-ProRule" id="PRU00042"/>
    </source>
</evidence>
<evidence type="ECO:0000313" key="5">
    <source>
        <dbReference type="Proteomes" id="UP000325440"/>
    </source>
</evidence>
<dbReference type="SUPFAM" id="SSF82199">
    <property type="entry name" value="SET domain"/>
    <property type="match status" value="1"/>
</dbReference>
<dbReference type="PROSITE" id="PS50157">
    <property type="entry name" value="ZINC_FINGER_C2H2_2"/>
    <property type="match status" value="5"/>
</dbReference>
<feature type="domain" description="C2H2-type" evidence="2">
    <location>
        <begin position="289"/>
        <end position="316"/>
    </location>
</feature>
<dbReference type="SUPFAM" id="SSF57667">
    <property type="entry name" value="beta-beta-alpha zinc fingers"/>
    <property type="match status" value="2"/>
</dbReference>
<dbReference type="Gene3D" id="3.30.160.60">
    <property type="entry name" value="Classic Zinc Finger"/>
    <property type="match status" value="3"/>
</dbReference>
<dbReference type="InterPro" id="IPR001214">
    <property type="entry name" value="SET_dom"/>
</dbReference>
<keyword evidence="1" id="KW-0862">Zinc</keyword>
<dbReference type="SMART" id="SM00317">
    <property type="entry name" value="SET"/>
    <property type="match status" value="1"/>
</dbReference>
<evidence type="ECO:0000259" key="2">
    <source>
        <dbReference type="PROSITE" id="PS50157"/>
    </source>
</evidence>
<dbReference type="GO" id="GO:0008270">
    <property type="term" value="F:zinc ion binding"/>
    <property type="evidence" value="ECO:0007669"/>
    <property type="project" value="UniProtKB-KW"/>
</dbReference>
<feature type="domain" description="SET" evidence="3">
    <location>
        <begin position="5"/>
        <end position="238"/>
    </location>
</feature>
<dbReference type="InterPro" id="IPR039977">
    <property type="entry name" value="Suv4-20/Set9"/>
</dbReference>
<reference evidence="4 5" key="1">
    <citation type="submission" date="2019-08" db="EMBL/GenBank/DDBJ databases">
        <authorList>
            <person name="Alioto T."/>
            <person name="Alioto T."/>
            <person name="Gomez Garrido J."/>
        </authorList>
    </citation>
    <scope>NUCLEOTIDE SEQUENCE [LARGE SCALE GENOMIC DNA]</scope>
</reference>
<feature type="domain" description="C2H2-type" evidence="2">
    <location>
        <begin position="375"/>
        <end position="402"/>
    </location>
</feature>
<dbReference type="SMART" id="SM00355">
    <property type="entry name" value="ZnF_C2H2"/>
    <property type="match status" value="5"/>
</dbReference>
<accession>A0A5E4MY83</accession>
<dbReference type="Pfam" id="PF00856">
    <property type="entry name" value="SET"/>
    <property type="match status" value="1"/>
</dbReference>
<keyword evidence="5" id="KW-1185">Reference proteome</keyword>
<keyword evidence="1" id="KW-0479">Metal-binding</keyword>
<dbReference type="Pfam" id="PF00096">
    <property type="entry name" value="zf-C2H2"/>
    <property type="match status" value="2"/>
</dbReference>
<dbReference type="GO" id="GO:0005634">
    <property type="term" value="C:nucleus"/>
    <property type="evidence" value="ECO:0007669"/>
    <property type="project" value="TreeGrafter"/>
</dbReference>
<evidence type="ECO:0000259" key="3">
    <source>
        <dbReference type="PROSITE" id="PS50280"/>
    </source>
</evidence>
<dbReference type="Gene3D" id="2.170.270.10">
    <property type="entry name" value="SET domain"/>
    <property type="match status" value="1"/>
</dbReference>
<dbReference type="EMBL" id="CABPRJ010001434">
    <property type="protein sequence ID" value="VVC36603.1"/>
    <property type="molecule type" value="Genomic_DNA"/>
</dbReference>
<dbReference type="PROSITE" id="PS50280">
    <property type="entry name" value="SET"/>
    <property type="match status" value="1"/>
</dbReference>
<dbReference type="PANTHER" id="PTHR12977:SF4">
    <property type="entry name" value="HISTONE-LYSINE N-METHYLTRANSFERASE KMT5B"/>
    <property type="match status" value="1"/>
</dbReference>
<dbReference type="InterPro" id="IPR046341">
    <property type="entry name" value="SET_dom_sf"/>
</dbReference>
<dbReference type="PROSITE" id="PS00028">
    <property type="entry name" value="ZINC_FINGER_C2H2_1"/>
    <property type="match status" value="5"/>
</dbReference>
<sequence length="428" mass="48992">MKPQMRLAILRDHIIPMFIHGLTFGVVSAGKLRTMSHETRSTARSWLDLPVSCSNSYIHSPTSAGGLGIPSPEVSFKRNKLSKGEVLSYIDDACTAGIIDPRLGVTTHKMGLHSDDDVFPLTRPVFKTIEATHHKFYEMSVSAVSRIENFIDKNTVLHEVSGHHFQFDQDLIVPGVNDFSLIYSGRSKKNMHVLLGPISFVNHSCLPNCEFKPNDGGRICLVTLKKIFAGDELTVSYSTQYFGDHNQQCLCALSSMVCSVVEHLCNKVVTDCGDDIESAVKKKKIKKMYRCKFCPMSFKYKSHLYRHKATHIDPQWFCNVCKMKFAREDTLNRHMMKHGRIRPEYRCRLCPKKFKHFESLKHHIQQKHSEEPQVFVCKVCQKELGTKKTLRYHLNVHGSIKPFKCPTCLESFHQPCDKSRHMKKMHPV</sequence>
<dbReference type="Proteomes" id="UP000325440">
    <property type="component" value="Unassembled WGS sequence"/>
</dbReference>
<dbReference type="PANTHER" id="PTHR12977">
    <property type="entry name" value="SUPPRESSOR OF VARIEGATION 4-20-RELATED"/>
    <property type="match status" value="1"/>
</dbReference>
<keyword evidence="1" id="KW-0863">Zinc-finger</keyword>
<dbReference type="AlphaFoldDB" id="A0A5E4MY83"/>